<dbReference type="EMBL" id="PVZC01000002">
    <property type="protein sequence ID" value="PRY00909.1"/>
    <property type="molecule type" value="Genomic_DNA"/>
</dbReference>
<protein>
    <submittedName>
        <fullName evidence="3">UDP:flavonoid glycosyltransferase YjiC (YdhE family)</fullName>
    </submittedName>
</protein>
<evidence type="ECO:0000313" key="4">
    <source>
        <dbReference type="Proteomes" id="UP000237846"/>
    </source>
</evidence>
<dbReference type="Proteomes" id="UP000237846">
    <property type="component" value="Unassembled WGS sequence"/>
</dbReference>
<dbReference type="PANTHER" id="PTHR48050:SF13">
    <property type="entry name" value="STEROL 3-BETA-GLUCOSYLTRANSFERASE UGT80A2"/>
    <property type="match status" value="1"/>
</dbReference>
<accession>A0A2T0QAK9</accession>
<dbReference type="InterPro" id="IPR002213">
    <property type="entry name" value="UDP_glucos_trans"/>
</dbReference>
<dbReference type="GO" id="GO:0005975">
    <property type="term" value="P:carbohydrate metabolic process"/>
    <property type="evidence" value="ECO:0007669"/>
    <property type="project" value="InterPro"/>
</dbReference>
<organism evidence="3 4">
    <name type="scientific">Allonocardiopsis opalescens</name>
    <dbReference type="NCBI Taxonomy" id="1144618"/>
    <lineage>
        <taxon>Bacteria</taxon>
        <taxon>Bacillati</taxon>
        <taxon>Actinomycetota</taxon>
        <taxon>Actinomycetes</taxon>
        <taxon>Streptosporangiales</taxon>
        <taxon>Allonocardiopsis</taxon>
    </lineage>
</organism>
<gene>
    <name evidence="3" type="ORF">CLV72_102541</name>
</gene>
<evidence type="ECO:0000259" key="2">
    <source>
        <dbReference type="Pfam" id="PF06722"/>
    </source>
</evidence>
<feature type="domain" description="Erythromycin biosynthesis protein CIII-like C-terminal" evidence="2">
    <location>
        <begin position="299"/>
        <end position="391"/>
    </location>
</feature>
<sequence>MAKTITLIAVGTRGDTQPYVALGRALTARGYLVRLAANKSYAGLVTGAGLEHIPLGVDPQLLLSGPEGQELLSKGHRPLRFLRGLKKLVAPVIDDYFAELEAAGEGADAVVYSTMGFMGSCAAERDGRPTLHAQLQPMEPTREFPVFGGERSFGKLGNRLSYTAFEQVAWHLAREATNRGRSERIGLDPIGRRGAFHYLRDAEVPVLAAFSPTLVPRPMGWKRHVHITGFWFHDAPDDYRPSPELAAFLAAGPPPVYVGFGSMVPPEGMAETVREGVRRAGVRAIILGDPREQPSDDQFHVVSDVPHNWLFPRVAAVVHHGGAGTTAAGLRAGAPTIICPFISDQPFWGARVHAIGAGPAPLLARKLTAEDLGEAIRAAVADPAMRESAAAAGRMIKAERGADVAADVIEDTMGAGSGWGPPSAPAKRPRRVRRIRIRRPRLRSLSLRRS</sequence>
<dbReference type="GO" id="GO:0016758">
    <property type="term" value="F:hexosyltransferase activity"/>
    <property type="evidence" value="ECO:0007669"/>
    <property type="project" value="InterPro"/>
</dbReference>
<evidence type="ECO:0000313" key="3">
    <source>
        <dbReference type="EMBL" id="PRY00909.1"/>
    </source>
</evidence>
<dbReference type="PANTHER" id="PTHR48050">
    <property type="entry name" value="STEROL 3-BETA-GLUCOSYLTRANSFERASE"/>
    <property type="match status" value="1"/>
</dbReference>
<dbReference type="CDD" id="cd03784">
    <property type="entry name" value="GT1_Gtf-like"/>
    <property type="match status" value="1"/>
</dbReference>
<comment type="caution">
    <text evidence="3">The sequence shown here is derived from an EMBL/GenBank/DDBJ whole genome shotgun (WGS) entry which is preliminary data.</text>
</comment>
<dbReference type="Gene3D" id="3.40.50.2000">
    <property type="entry name" value="Glycogen Phosphorylase B"/>
    <property type="match status" value="2"/>
</dbReference>
<dbReference type="InterPro" id="IPR050426">
    <property type="entry name" value="Glycosyltransferase_28"/>
</dbReference>
<dbReference type="InterPro" id="IPR004276">
    <property type="entry name" value="GlycoTrans_28_N"/>
</dbReference>
<dbReference type="InterPro" id="IPR010610">
    <property type="entry name" value="EryCIII-like_C"/>
</dbReference>
<name>A0A2T0QAK9_9ACTN</name>
<proteinExistence type="predicted"/>
<keyword evidence="3" id="KW-0808">Transferase</keyword>
<dbReference type="AlphaFoldDB" id="A0A2T0QAK9"/>
<reference evidence="3 4" key="1">
    <citation type="submission" date="2018-03" db="EMBL/GenBank/DDBJ databases">
        <title>Genomic Encyclopedia of Archaeal and Bacterial Type Strains, Phase II (KMG-II): from individual species to whole genera.</title>
        <authorList>
            <person name="Goeker M."/>
        </authorList>
    </citation>
    <scope>NUCLEOTIDE SEQUENCE [LARGE SCALE GENOMIC DNA]</scope>
    <source>
        <strain evidence="3 4">DSM 45601</strain>
    </source>
</reference>
<evidence type="ECO:0000259" key="1">
    <source>
        <dbReference type="Pfam" id="PF03033"/>
    </source>
</evidence>
<dbReference type="FunFam" id="3.40.50.2000:FF:000009">
    <property type="entry name" value="Sterol 3-beta-glucosyltransferase UGT80A2"/>
    <property type="match status" value="1"/>
</dbReference>
<dbReference type="GO" id="GO:0033072">
    <property type="term" value="P:vancomycin biosynthetic process"/>
    <property type="evidence" value="ECO:0007669"/>
    <property type="project" value="UniProtKB-ARBA"/>
</dbReference>
<dbReference type="GO" id="GO:0008194">
    <property type="term" value="F:UDP-glycosyltransferase activity"/>
    <property type="evidence" value="ECO:0007669"/>
    <property type="project" value="InterPro"/>
</dbReference>
<dbReference type="Pfam" id="PF03033">
    <property type="entry name" value="Glyco_transf_28"/>
    <property type="match status" value="1"/>
</dbReference>
<dbReference type="OrthoDB" id="3253247at2"/>
<dbReference type="RefSeq" id="WP_106243137.1">
    <property type="nucleotide sequence ID" value="NZ_PVZC01000002.1"/>
</dbReference>
<keyword evidence="4" id="KW-1185">Reference proteome</keyword>
<dbReference type="Pfam" id="PF06722">
    <property type="entry name" value="EryCIII-like_C"/>
    <property type="match status" value="1"/>
</dbReference>
<dbReference type="SUPFAM" id="SSF53756">
    <property type="entry name" value="UDP-Glycosyltransferase/glycogen phosphorylase"/>
    <property type="match status" value="1"/>
</dbReference>
<feature type="domain" description="Glycosyltransferase family 28 N-terminal" evidence="1">
    <location>
        <begin position="5"/>
        <end position="143"/>
    </location>
</feature>